<sequence>MQKICLGEDVNTFPDWLNQFVDAAWTEPDRDKQRTPIDRLDPNLSQEFATRINTAMQEHRFAQFHFALDEKGGSFQTTYFWTPDHLTTQIAQKLSQVWSDRLNLANCQTCNALLVPSKGRVTKFCSNKCRIAAHRAGG</sequence>
<reference evidence="2" key="1">
    <citation type="submission" date="2015-09" db="EMBL/GenBank/DDBJ databases">
        <authorList>
            <person name="Rodrigo-Torres Lidia"/>
            <person name="Arahal R.David."/>
        </authorList>
    </citation>
    <scope>NUCLEOTIDE SEQUENCE [LARGE SCALE GENOMIC DNA]</scope>
    <source>
        <strain evidence="2">CECT 7735</strain>
    </source>
</reference>
<dbReference type="EMBL" id="CYTW01000001">
    <property type="protein sequence ID" value="CUJ94805.1"/>
    <property type="molecule type" value="Genomic_DNA"/>
</dbReference>
<protein>
    <submittedName>
        <fullName evidence="1">Uncharacterized protein</fullName>
    </submittedName>
</protein>
<dbReference type="Proteomes" id="UP000051870">
    <property type="component" value="Unassembled WGS sequence"/>
</dbReference>
<dbReference type="AlphaFoldDB" id="A0A0N7M952"/>
<gene>
    <name evidence="1" type="ORF">PH7735_01791</name>
</gene>
<organism evidence="1 2">
    <name type="scientific">Shimia thalassica</name>
    <dbReference type="NCBI Taxonomy" id="1715693"/>
    <lineage>
        <taxon>Bacteria</taxon>
        <taxon>Pseudomonadati</taxon>
        <taxon>Pseudomonadota</taxon>
        <taxon>Alphaproteobacteria</taxon>
        <taxon>Rhodobacterales</taxon>
        <taxon>Roseobacteraceae</taxon>
    </lineage>
</organism>
<name>A0A0N7M952_9RHOB</name>
<evidence type="ECO:0000313" key="1">
    <source>
        <dbReference type="EMBL" id="CUJ94805.1"/>
    </source>
</evidence>
<keyword evidence="2" id="KW-1185">Reference proteome</keyword>
<accession>A0A0N7M952</accession>
<dbReference type="STRING" id="1715693.PH7735_01791"/>
<proteinExistence type="predicted"/>
<evidence type="ECO:0000313" key="2">
    <source>
        <dbReference type="Proteomes" id="UP000051870"/>
    </source>
</evidence>